<keyword evidence="6" id="KW-0472">Membrane</keyword>
<dbReference type="OrthoDB" id="681126at2759"/>
<dbReference type="Proteomes" id="UP000250321">
    <property type="component" value="Unassembled WGS sequence"/>
</dbReference>
<evidence type="ECO:0000256" key="1">
    <source>
        <dbReference type="ARBA" id="ARBA00004141"/>
    </source>
</evidence>
<dbReference type="EMBL" id="PJQY01003308">
    <property type="protein sequence ID" value="PQM38507.1"/>
    <property type="molecule type" value="Genomic_DNA"/>
</dbReference>
<dbReference type="PANTHER" id="PTHR24186">
    <property type="entry name" value="PROTEIN PHOSPHATASE 1 REGULATORY SUBUNIT"/>
    <property type="match status" value="1"/>
</dbReference>
<reference evidence="9 10" key="1">
    <citation type="submission" date="2018-02" db="EMBL/GenBank/DDBJ databases">
        <title>Draft genome of wild Prunus yedoensis var. nudiflora.</title>
        <authorList>
            <person name="Baek S."/>
            <person name="Kim J.-H."/>
            <person name="Choi K."/>
            <person name="Kim G.-B."/>
            <person name="Cho A."/>
            <person name="Jang H."/>
            <person name="Shin C.-H."/>
            <person name="Yu H.-J."/>
            <person name="Mun J.-H."/>
        </authorList>
    </citation>
    <scope>NUCLEOTIDE SEQUENCE [LARGE SCALE GENOMIC DNA]</scope>
    <source>
        <strain evidence="10">cv. Jeju island</strain>
        <tissue evidence="9">Leaf</tissue>
    </source>
</reference>
<evidence type="ECO:0000256" key="4">
    <source>
        <dbReference type="ARBA" id="ARBA00022989"/>
    </source>
</evidence>
<evidence type="ECO:0000256" key="6">
    <source>
        <dbReference type="ARBA" id="ARBA00023136"/>
    </source>
</evidence>
<dbReference type="GO" id="GO:0005886">
    <property type="term" value="C:plasma membrane"/>
    <property type="evidence" value="ECO:0007669"/>
    <property type="project" value="TreeGrafter"/>
</dbReference>
<evidence type="ECO:0000313" key="9">
    <source>
        <dbReference type="EMBL" id="PQM38507.1"/>
    </source>
</evidence>
<evidence type="ECO:0000259" key="8">
    <source>
        <dbReference type="Pfam" id="PF13962"/>
    </source>
</evidence>
<protein>
    <submittedName>
        <fullName evidence="9">Ankyrin repeat-containing protein</fullName>
    </submittedName>
</protein>
<dbReference type="Pfam" id="PF13962">
    <property type="entry name" value="PGG"/>
    <property type="match status" value="1"/>
</dbReference>
<name>A0A314ULV8_PRUYE</name>
<evidence type="ECO:0000313" key="10">
    <source>
        <dbReference type="Proteomes" id="UP000250321"/>
    </source>
</evidence>
<organism evidence="9 10">
    <name type="scientific">Prunus yedoensis var. nudiflora</name>
    <dbReference type="NCBI Taxonomy" id="2094558"/>
    <lineage>
        <taxon>Eukaryota</taxon>
        <taxon>Viridiplantae</taxon>
        <taxon>Streptophyta</taxon>
        <taxon>Embryophyta</taxon>
        <taxon>Tracheophyta</taxon>
        <taxon>Spermatophyta</taxon>
        <taxon>Magnoliopsida</taxon>
        <taxon>eudicotyledons</taxon>
        <taxon>Gunneridae</taxon>
        <taxon>Pentapetalae</taxon>
        <taxon>rosids</taxon>
        <taxon>fabids</taxon>
        <taxon>Rosales</taxon>
        <taxon>Rosaceae</taxon>
        <taxon>Amygdaloideae</taxon>
        <taxon>Amygdaleae</taxon>
        <taxon>Prunus</taxon>
    </lineage>
</organism>
<evidence type="ECO:0000256" key="7">
    <source>
        <dbReference type="SAM" id="MobiDB-lite"/>
    </source>
</evidence>
<evidence type="ECO:0000256" key="3">
    <source>
        <dbReference type="ARBA" id="ARBA00022737"/>
    </source>
</evidence>
<dbReference type="PANTHER" id="PTHR24186:SF56">
    <property type="entry name" value="PGG DOMAIN-CONTAINING PROTEIN"/>
    <property type="match status" value="1"/>
</dbReference>
<keyword evidence="5" id="KW-0040">ANK repeat</keyword>
<evidence type="ECO:0000256" key="2">
    <source>
        <dbReference type="ARBA" id="ARBA00022692"/>
    </source>
</evidence>
<feature type="region of interest" description="Disordered" evidence="7">
    <location>
        <begin position="44"/>
        <end position="69"/>
    </location>
</feature>
<evidence type="ECO:0000256" key="5">
    <source>
        <dbReference type="ARBA" id="ARBA00023043"/>
    </source>
</evidence>
<keyword evidence="10" id="KW-1185">Reference proteome</keyword>
<keyword evidence="2" id="KW-0812">Transmembrane</keyword>
<dbReference type="AlphaFoldDB" id="A0A314ULV8"/>
<feature type="domain" description="PGG" evidence="8">
    <location>
        <begin position="82"/>
        <end position="120"/>
    </location>
</feature>
<keyword evidence="4" id="KW-1133">Transmembrane helix</keyword>
<sequence length="140" mass="15721">MLVQTIRYLLSFAVIRAEAIAVNGMSSIMSDVLEHSSIAREDSGILRRSEINNEPSPNPSAKKKKGAKRWKKKLIKCFKYPKKWLEESRGILMVVATVISTMTFQAVISPPGGVWQENNTNSSFSQTINPPYFAAKKKYV</sequence>
<gene>
    <name evidence="9" type="ORF">Pyn_13837</name>
</gene>
<keyword evidence="3" id="KW-0677">Repeat</keyword>
<dbReference type="STRING" id="2094558.A0A314ULV8"/>
<accession>A0A314ULV8</accession>
<comment type="subcellular location">
    <subcellularLocation>
        <location evidence="1">Membrane</location>
        <topology evidence="1">Multi-pass membrane protein</topology>
    </subcellularLocation>
</comment>
<comment type="caution">
    <text evidence="9">The sequence shown here is derived from an EMBL/GenBank/DDBJ whole genome shotgun (WGS) entry which is preliminary data.</text>
</comment>
<proteinExistence type="predicted"/>
<dbReference type="InterPro" id="IPR026961">
    <property type="entry name" value="PGG_dom"/>
</dbReference>